<sequence>MIPGPIIHQKYQQHRKQAKEKKVGGKKGKKGIDDGPAEPETKVEEAVENVGKRKGKERQVAFRSENDMKTMPQHLAHPKCSI</sequence>
<dbReference type="EMBL" id="ML769507">
    <property type="protein sequence ID" value="KAE9396843.1"/>
    <property type="molecule type" value="Genomic_DNA"/>
</dbReference>
<protein>
    <submittedName>
        <fullName evidence="2">Uncharacterized protein</fullName>
    </submittedName>
</protein>
<evidence type="ECO:0000313" key="3">
    <source>
        <dbReference type="Proteomes" id="UP000799118"/>
    </source>
</evidence>
<keyword evidence="3" id="KW-1185">Reference proteome</keyword>
<feature type="region of interest" description="Disordered" evidence="1">
    <location>
        <begin position="1"/>
        <end position="82"/>
    </location>
</feature>
<feature type="non-terminal residue" evidence="2">
    <location>
        <position position="82"/>
    </location>
</feature>
<gene>
    <name evidence="2" type="ORF">BT96DRAFT_921876</name>
</gene>
<feature type="compositionally biased region" description="Basic residues" evidence="1">
    <location>
        <begin position="11"/>
        <end position="29"/>
    </location>
</feature>
<organism evidence="2 3">
    <name type="scientific">Gymnopus androsaceus JB14</name>
    <dbReference type="NCBI Taxonomy" id="1447944"/>
    <lineage>
        <taxon>Eukaryota</taxon>
        <taxon>Fungi</taxon>
        <taxon>Dikarya</taxon>
        <taxon>Basidiomycota</taxon>
        <taxon>Agaricomycotina</taxon>
        <taxon>Agaricomycetes</taxon>
        <taxon>Agaricomycetidae</taxon>
        <taxon>Agaricales</taxon>
        <taxon>Marasmiineae</taxon>
        <taxon>Omphalotaceae</taxon>
        <taxon>Gymnopus</taxon>
    </lineage>
</organism>
<name>A0A6A4HGB0_9AGAR</name>
<evidence type="ECO:0000256" key="1">
    <source>
        <dbReference type="SAM" id="MobiDB-lite"/>
    </source>
</evidence>
<dbReference type="Proteomes" id="UP000799118">
    <property type="component" value="Unassembled WGS sequence"/>
</dbReference>
<reference evidence="2" key="1">
    <citation type="journal article" date="2019" name="Environ. Microbiol.">
        <title>Fungal ecological strategies reflected in gene transcription - a case study of two litter decomposers.</title>
        <authorList>
            <person name="Barbi F."/>
            <person name="Kohler A."/>
            <person name="Barry K."/>
            <person name="Baskaran P."/>
            <person name="Daum C."/>
            <person name="Fauchery L."/>
            <person name="Ihrmark K."/>
            <person name="Kuo A."/>
            <person name="LaButti K."/>
            <person name="Lipzen A."/>
            <person name="Morin E."/>
            <person name="Grigoriev I.V."/>
            <person name="Henrissat B."/>
            <person name="Lindahl B."/>
            <person name="Martin F."/>
        </authorList>
    </citation>
    <scope>NUCLEOTIDE SEQUENCE</scope>
    <source>
        <strain evidence="2">JB14</strain>
    </source>
</reference>
<dbReference type="AlphaFoldDB" id="A0A6A4HGB0"/>
<evidence type="ECO:0000313" key="2">
    <source>
        <dbReference type="EMBL" id="KAE9396843.1"/>
    </source>
</evidence>
<feature type="compositionally biased region" description="Basic and acidic residues" evidence="1">
    <location>
        <begin position="57"/>
        <end position="68"/>
    </location>
</feature>
<proteinExistence type="predicted"/>
<accession>A0A6A4HGB0</accession>